<comment type="similarity">
    <text evidence="1 8">Belongs to the FGGY kinase family.</text>
</comment>
<dbReference type="GO" id="GO:0004856">
    <property type="term" value="F:D-xylulokinase activity"/>
    <property type="evidence" value="ECO:0007669"/>
    <property type="project" value="UniProtKB-EC"/>
</dbReference>
<dbReference type="PIRSF" id="PIRSF000538">
    <property type="entry name" value="GlpK"/>
    <property type="match status" value="1"/>
</dbReference>
<dbReference type="InterPro" id="IPR006000">
    <property type="entry name" value="Xylulokinase"/>
</dbReference>
<name>A0A497E480_UNCAE</name>
<evidence type="ECO:0000313" key="13">
    <source>
        <dbReference type="Proteomes" id="UP000279422"/>
    </source>
</evidence>
<dbReference type="InterPro" id="IPR050406">
    <property type="entry name" value="FGGY_Carb_Kinase"/>
</dbReference>
<dbReference type="InterPro" id="IPR018483">
    <property type="entry name" value="Carb_kinase_FGGY_CS"/>
</dbReference>
<evidence type="ECO:0000259" key="11">
    <source>
        <dbReference type="Pfam" id="PF02782"/>
    </source>
</evidence>
<dbReference type="InterPro" id="IPR043129">
    <property type="entry name" value="ATPase_NBD"/>
</dbReference>
<gene>
    <name evidence="9 12" type="primary">xylB</name>
    <name evidence="12" type="ORF">DRJ00_03765</name>
</gene>
<dbReference type="NCBIfam" id="TIGR01312">
    <property type="entry name" value="XylB"/>
    <property type="match status" value="1"/>
</dbReference>
<evidence type="ECO:0000256" key="8">
    <source>
        <dbReference type="RuleBase" id="RU003733"/>
    </source>
</evidence>
<evidence type="ECO:0000256" key="7">
    <source>
        <dbReference type="ARBA" id="ARBA00023277"/>
    </source>
</evidence>
<dbReference type="InterPro" id="IPR018485">
    <property type="entry name" value="FGGY_C"/>
</dbReference>
<comment type="caution">
    <text evidence="12">The sequence shown here is derived from an EMBL/GenBank/DDBJ whole genome shotgun (WGS) entry which is preliminary data.</text>
</comment>
<keyword evidence="4 9" id="KW-0547">Nucleotide-binding</keyword>
<evidence type="ECO:0000256" key="4">
    <source>
        <dbReference type="ARBA" id="ARBA00022741"/>
    </source>
</evidence>
<feature type="domain" description="Carbohydrate kinase FGGY C-terminal" evidence="11">
    <location>
        <begin position="260"/>
        <end position="455"/>
    </location>
</feature>
<dbReference type="PANTHER" id="PTHR43095">
    <property type="entry name" value="SUGAR KINASE"/>
    <property type="match status" value="1"/>
</dbReference>
<feature type="domain" description="Carbohydrate kinase FGGY N-terminal" evidence="10">
    <location>
        <begin position="6"/>
        <end position="249"/>
    </location>
</feature>
<reference evidence="12 13" key="1">
    <citation type="submission" date="2018-06" db="EMBL/GenBank/DDBJ databases">
        <title>Extensive metabolic versatility and redundancy in microbially diverse, dynamic hydrothermal sediments.</title>
        <authorList>
            <person name="Dombrowski N."/>
            <person name="Teske A."/>
            <person name="Baker B.J."/>
        </authorList>
    </citation>
    <scope>NUCLEOTIDE SEQUENCE [LARGE SCALE GENOMIC DNA]</scope>
    <source>
        <strain evidence="12">B47_G16</strain>
    </source>
</reference>
<proteinExistence type="inferred from homology"/>
<dbReference type="CDD" id="cd07805">
    <property type="entry name" value="ASKHA_NBD_FGGY_CvXK-like"/>
    <property type="match status" value="1"/>
</dbReference>
<evidence type="ECO:0000256" key="9">
    <source>
        <dbReference type="RuleBase" id="RU364073"/>
    </source>
</evidence>
<evidence type="ECO:0000313" key="12">
    <source>
        <dbReference type="EMBL" id="RLE09618.1"/>
    </source>
</evidence>
<dbReference type="SUPFAM" id="SSF53067">
    <property type="entry name" value="Actin-like ATPase domain"/>
    <property type="match status" value="2"/>
</dbReference>
<dbReference type="Gene3D" id="3.30.420.40">
    <property type="match status" value="2"/>
</dbReference>
<keyword evidence="5 8" id="KW-0418">Kinase</keyword>
<evidence type="ECO:0000256" key="6">
    <source>
        <dbReference type="ARBA" id="ARBA00022840"/>
    </source>
</evidence>
<accession>A0A497E480</accession>
<dbReference type="EMBL" id="QMPZ01000037">
    <property type="protein sequence ID" value="RLE09618.1"/>
    <property type="molecule type" value="Genomic_DNA"/>
</dbReference>
<dbReference type="Pfam" id="PF02782">
    <property type="entry name" value="FGGY_C"/>
    <property type="match status" value="1"/>
</dbReference>
<keyword evidence="3 8" id="KW-0808">Transferase</keyword>
<dbReference type="PROSITE" id="PS00445">
    <property type="entry name" value="FGGY_KINASES_2"/>
    <property type="match status" value="1"/>
</dbReference>
<evidence type="ECO:0000256" key="2">
    <source>
        <dbReference type="ARBA" id="ARBA00022629"/>
    </source>
</evidence>
<keyword evidence="6 9" id="KW-0067">ATP-binding</keyword>
<dbReference type="GO" id="GO:0005997">
    <property type="term" value="P:xylulose metabolic process"/>
    <property type="evidence" value="ECO:0007669"/>
    <property type="project" value="InterPro"/>
</dbReference>
<sequence>MKVEGYILAHDLGTTGNKATLYSTGGRLLASSFYPYETYYPKVNWAEQDPRDWWRAVCISTRDLLKSARISKKDIVGISFSGQMMGCLPVDRKGRALRNSIIWADQRSIKQAEEIRKRIGDEVYKITGHRISPTYSAAKIMWLRDNERHLFDQTYKFLHAKDYIIHKLTGKFVTDYSDASGMNLLDIEKRQWSEQMLRITGIPLEKMPSLHPSTDVVGEVSREAGEQAYLRPGTPVVMGGGDGPCAAVGAGVVREGSCYNYIGSSSWIALASKRPFYDPQRRTFTFCHLDPHMLMPTGTMQTAGASYQWLKENICQIECCAAQKMGMDPYEIMNLKAESAEPGAKNLLFLPYLMGERSPHWNPKAKGVWIGLTLTHKREDLIRSVLEGVAFNLRIILDVFEEQGASVEEIRVIGGGAKGKLLRQIMADVYNKRILKPSLLEEATSLGAAIAGGVGLGIFKDFTVAERLIKIVEVHHPRPELQAKYEKLYGIFKDAYKALVPIYERIAGLR</sequence>
<protein>
    <recommendedName>
        <fullName evidence="9">Xylulose kinase</fullName>
        <shortName evidence="9">Xylulokinase</shortName>
        <ecNumber evidence="9">2.7.1.17</ecNumber>
    </recommendedName>
</protein>
<evidence type="ECO:0000256" key="1">
    <source>
        <dbReference type="ARBA" id="ARBA00009156"/>
    </source>
</evidence>
<dbReference type="AlphaFoldDB" id="A0A497E480"/>
<keyword evidence="7 9" id="KW-0119">Carbohydrate metabolism</keyword>
<keyword evidence="2 9" id="KW-0859">Xylose metabolism</keyword>
<dbReference type="PANTHER" id="PTHR43095:SF5">
    <property type="entry name" value="XYLULOSE KINASE"/>
    <property type="match status" value="1"/>
</dbReference>
<dbReference type="Proteomes" id="UP000279422">
    <property type="component" value="Unassembled WGS sequence"/>
</dbReference>
<organism evidence="12 13">
    <name type="scientific">Aerophobetes bacterium</name>
    <dbReference type="NCBI Taxonomy" id="2030807"/>
    <lineage>
        <taxon>Bacteria</taxon>
        <taxon>Candidatus Aerophobota</taxon>
    </lineage>
</organism>
<dbReference type="GO" id="GO:0042732">
    <property type="term" value="P:D-xylose metabolic process"/>
    <property type="evidence" value="ECO:0007669"/>
    <property type="project" value="UniProtKB-KW"/>
</dbReference>
<comment type="catalytic activity">
    <reaction evidence="9">
        <text>D-xylulose + ATP = D-xylulose 5-phosphate + ADP + H(+)</text>
        <dbReference type="Rhea" id="RHEA:10964"/>
        <dbReference type="ChEBI" id="CHEBI:15378"/>
        <dbReference type="ChEBI" id="CHEBI:17140"/>
        <dbReference type="ChEBI" id="CHEBI:30616"/>
        <dbReference type="ChEBI" id="CHEBI:57737"/>
        <dbReference type="ChEBI" id="CHEBI:456216"/>
        <dbReference type="EC" id="2.7.1.17"/>
    </reaction>
</comment>
<evidence type="ECO:0000256" key="3">
    <source>
        <dbReference type="ARBA" id="ARBA00022679"/>
    </source>
</evidence>
<dbReference type="Pfam" id="PF00370">
    <property type="entry name" value="FGGY_N"/>
    <property type="match status" value="1"/>
</dbReference>
<dbReference type="InterPro" id="IPR018484">
    <property type="entry name" value="FGGY_N"/>
</dbReference>
<evidence type="ECO:0000259" key="10">
    <source>
        <dbReference type="Pfam" id="PF00370"/>
    </source>
</evidence>
<dbReference type="GO" id="GO:0005524">
    <property type="term" value="F:ATP binding"/>
    <property type="evidence" value="ECO:0007669"/>
    <property type="project" value="UniProtKB-KW"/>
</dbReference>
<evidence type="ECO:0000256" key="5">
    <source>
        <dbReference type="ARBA" id="ARBA00022777"/>
    </source>
</evidence>
<dbReference type="InterPro" id="IPR000577">
    <property type="entry name" value="Carb_kinase_FGGY"/>
</dbReference>
<dbReference type="EC" id="2.7.1.17" evidence="9"/>